<name>A0A0E9VL68_ANGAN</name>
<reference evidence="2" key="1">
    <citation type="submission" date="2014-11" db="EMBL/GenBank/DDBJ databases">
        <authorList>
            <person name="Amaro Gonzalez C."/>
        </authorList>
    </citation>
    <scope>NUCLEOTIDE SEQUENCE</scope>
</reference>
<proteinExistence type="predicted"/>
<protein>
    <submittedName>
        <fullName evidence="2">Uncharacterized protein</fullName>
    </submittedName>
</protein>
<feature type="chain" id="PRO_5002434423" evidence="1">
    <location>
        <begin position="22"/>
        <end position="48"/>
    </location>
</feature>
<evidence type="ECO:0000313" key="2">
    <source>
        <dbReference type="EMBL" id="JAH78849.1"/>
    </source>
</evidence>
<feature type="signal peptide" evidence="1">
    <location>
        <begin position="1"/>
        <end position="21"/>
    </location>
</feature>
<keyword evidence="1" id="KW-0732">Signal</keyword>
<accession>A0A0E9VL68</accession>
<reference evidence="2" key="2">
    <citation type="journal article" date="2015" name="Fish Shellfish Immunol.">
        <title>Early steps in the European eel (Anguilla anguilla)-Vibrio vulnificus interaction in the gills: Role of the RtxA13 toxin.</title>
        <authorList>
            <person name="Callol A."/>
            <person name="Pajuelo D."/>
            <person name="Ebbesson L."/>
            <person name="Teles M."/>
            <person name="MacKenzie S."/>
            <person name="Amaro C."/>
        </authorList>
    </citation>
    <scope>NUCLEOTIDE SEQUENCE</scope>
</reference>
<evidence type="ECO:0000256" key="1">
    <source>
        <dbReference type="SAM" id="SignalP"/>
    </source>
</evidence>
<dbReference type="EMBL" id="GBXM01029728">
    <property type="protein sequence ID" value="JAH78849.1"/>
    <property type="molecule type" value="Transcribed_RNA"/>
</dbReference>
<dbReference type="AlphaFoldDB" id="A0A0E9VL68"/>
<sequence length="48" mass="5967">MNKINFVVFLIPGLQVAGVEMWQNDYDQRWGLYFLRVFHWFQCTRQDR</sequence>
<organism evidence="2">
    <name type="scientific">Anguilla anguilla</name>
    <name type="common">European freshwater eel</name>
    <name type="synonym">Muraena anguilla</name>
    <dbReference type="NCBI Taxonomy" id="7936"/>
    <lineage>
        <taxon>Eukaryota</taxon>
        <taxon>Metazoa</taxon>
        <taxon>Chordata</taxon>
        <taxon>Craniata</taxon>
        <taxon>Vertebrata</taxon>
        <taxon>Euteleostomi</taxon>
        <taxon>Actinopterygii</taxon>
        <taxon>Neopterygii</taxon>
        <taxon>Teleostei</taxon>
        <taxon>Anguilliformes</taxon>
        <taxon>Anguillidae</taxon>
        <taxon>Anguilla</taxon>
    </lineage>
</organism>